<name>A0A5N5TAB3_9CRUS</name>
<dbReference type="OrthoDB" id="6372754at2759"/>
<comment type="caution">
    <text evidence="2">The sequence shown here is derived from an EMBL/GenBank/DDBJ whole genome shotgun (WGS) entry which is preliminary data.</text>
</comment>
<feature type="signal peptide" evidence="1">
    <location>
        <begin position="1"/>
        <end position="19"/>
    </location>
</feature>
<keyword evidence="1" id="KW-0732">Signal</keyword>
<evidence type="ECO:0000313" key="3">
    <source>
        <dbReference type="Proteomes" id="UP000326759"/>
    </source>
</evidence>
<feature type="chain" id="PRO_5024412327" evidence="1">
    <location>
        <begin position="20"/>
        <end position="245"/>
    </location>
</feature>
<proteinExistence type="predicted"/>
<accession>A0A5N5TAB3</accession>
<keyword evidence="3" id="KW-1185">Reference proteome</keyword>
<dbReference type="Proteomes" id="UP000326759">
    <property type="component" value="Unassembled WGS sequence"/>
</dbReference>
<gene>
    <name evidence="2" type="ORF">Anas_09191</name>
</gene>
<protein>
    <submittedName>
        <fullName evidence="2">Uncharacterized protein</fullName>
    </submittedName>
</protein>
<dbReference type="AlphaFoldDB" id="A0A5N5TAB3"/>
<dbReference type="EMBL" id="SEYY01008782">
    <property type="protein sequence ID" value="KAB7502025.1"/>
    <property type="molecule type" value="Genomic_DNA"/>
</dbReference>
<reference evidence="2 3" key="1">
    <citation type="journal article" date="2019" name="PLoS Biol.">
        <title>Sex chromosomes control vertical transmission of feminizing Wolbachia symbionts in an isopod.</title>
        <authorList>
            <person name="Becking T."/>
            <person name="Chebbi M.A."/>
            <person name="Giraud I."/>
            <person name="Moumen B."/>
            <person name="Laverre T."/>
            <person name="Caubet Y."/>
            <person name="Peccoud J."/>
            <person name="Gilbert C."/>
            <person name="Cordaux R."/>
        </authorList>
    </citation>
    <scope>NUCLEOTIDE SEQUENCE [LARGE SCALE GENOMIC DNA]</scope>
    <source>
        <strain evidence="2">ANa2</strain>
        <tissue evidence="2">Whole body excluding digestive tract and cuticle</tissue>
    </source>
</reference>
<sequence length="245" mass="28114">MYRLAYFCLLCLVAGSSISQPADPKENEIDVEGRGIRDMARNVWDFFFGEGDDYDYNDYNYEFNPNEVSSYTWYDPTSARRDTEVLDEDEDYSWGELAIGAAMAIVPLGLLLAALPQGLFTIAVKKRSFGDDNILDRIDPTELPLLRSLQEGDLLSLVRPQCQKKLFCEISQLGREDTASFIQKAFYFVSHLMPDNISRKLRLQRLFTVARENKCELYTCHKEPFLPHESPSNHLTVPTSDKKEE</sequence>
<organism evidence="2 3">
    <name type="scientific">Armadillidium nasatum</name>
    <dbReference type="NCBI Taxonomy" id="96803"/>
    <lineage>
        <taxon>Eukaryota</taxon>
        <taxon>Metazoa</taxon>
        <taxon>Ecdysozoa</taxon>
        <taxon>Arthropoda</taxon>
        <taxon>Crustacea</taxon>
        <taxon>Multicrustacea</taxon>
        <taxon>Malacostraca</taxon>
        <taxon>Eumalacostraca</taxon>
        <taxon>Peracarida</taxon>
        <taxon>Isopoda</taxon>
        <taxon>Oniscidea</taxon>
        <taxon>Crinocheta</taxon>
        <taxon>Armadillidiidae</taxon>
        <taxon>Armadillidium</taxon>
    </lineage>
</organism>
<evidence type="ECO:0000313" key="2">
    <source>
        <dbReference type="EMBL" id="KAB7502025.1"/>
    </source>
</evidence>
<evidence type="ECO:0000256" key="1">
    <source>
        <dbReference type="SAM" id="SignalP"/>
    </source>
</evidence>